<dbReference type="EMBL" id="KB445561">
    <property type="protein sequence ID" value="EMC92938.1"/>
    <property type="molecule type" value="Genomic_DNA"/>
</dbReference>
<dbReference type="GeneID" id="19108008"/>
<proteinExistence type="predicted"/>
<keyword evidence="3" id="KW-1185">Reference proteome</keyword>
<feature type="compositionally biased region" description="Low complexity" evidence="1">
    <location>
        <begin position="64"/>
        <end position="74"/>
    </location>
</feature>
<reference evidence="2 3" key="1">
    <citation type="journal article" date="2012" name="PLoS Pathog.">
        <title>Diverse lifestyles and strategies of plant pathogenesis encoded in the genomes of eighteen Dothideomycetes fungi.</title>
        <authorList>
            <person name="Ohm R.A."/>
            <person name="Feau N."/>
            <person name="Henrissat B."/>
            <person name="Schoch C.L."/>
            <person name="Horwitz B.A."/>
            <person name="Barry K.W."/>
            <person name="Condon B.J."/>
            <person name="Copeland A.C."/>
            <person name="Dhillon B."/>
            <person name="Glaser F."/>
            <person name="Hesse C.N."/>
            <person name="Kosti I."/>
            <person name="LaButti K."/>
            <person name="Lindquist E.A."/>
            <person name="Lucas S."/>
            <person name="Salamov A.A."/>
            <person name="Bradshaw R.E."/>
            <person name="Ciuffetti L."/>
            <person name="Hamelin R.C."/>
            <person name="Kema G.H.J."/>
            <person name="Lawrence C."/>
            <person name="Scott J.A."/>
            <person name="Spatafora J.W."/>
            <person name="Turgeon B.G."/>
            <person name="de Wit P.J.G.M."/>
            <person name="Zhong S."/>
            <person name="Goodwin S.B."/>
            <person name="Grigoriev I.V."/>
        </authorList>
    </citation>
    <scope>NUCLEOTIDE SEQUENCE [LARGE SCALE GENOMIC DNA]</scope>
    <source>
        <strain evidence="2 3">UAMH 10762</strain>
    </source>
</reference>
<sequence>MSSDNKSQPLLYMAGNRDNNAPEVAYEAPILSERNPESMQSVYPTDHKPAPYYSDQPVQPPQPTVQHEQQTGRP</sequence>
<organism evidence="2 3">
    <name type="scientific">Baudoinia panamericana (strain UAMH 10762)</name>
    <name type="common">Angels' share fungus</name>
    <name type="synonym">Baudoinia compniacensis (strain UAMH 10762)</name>
    <dbReference type="NCBI Taxonomy" id="717646"/>
    <lineage>
        <taxon>Eukaryota</taxon>
        <taxon>Fungi</taxon>
        <taxon>Dikarya</taxon>
        <taxon>Ascomycota</taxon>
        <taxon>Pezizomycotina</taxon>
        <taxon>Dothideomycetes</taxon>
        <taxon>Dothideomycetidae</taxon>
        <taxon>Mycosphaerellales</taxon>
        <taxon>Teratosphaeriaceae</taxon>
        <taxon>Baudoinia</taxon>
    </lineage>
</organism>
<dbReference type="HOGENOM" id="CLU_2687420_0_0_1"/>
<protein>
    <submittedName>
        <fullName evidence="2">Uncharacterized protein</fullName>
    </submittedName>
</protein>
<dbReference type="RefSeq" id="XP_007680205.1">
    <property type="nucleotide sequence ID" value="XM_007682015.1"/>
</dbReference>
<dbReference type="Proteomes" id="UP000011761">
    <property type="component" value="Unassembled WGS sequence"/>
</dbReference>
<dbReference type="AlphaFoldDB" id="M2MNB7"/>
<evidence type="ECO:0000313" key="2">
    <source>
        <dbReference type="EMBL" id="EMC92938.1"/>
    </source>
</evidence>
<accession>M2MNB7</accession>
<evidence type="ECO:0000256" key="1">
    <source>
        <dbReference type="SAM" id="MobiDB-lite"/>
    </source>
</evidence>
<evidence type="ECO:0000313" key="3">
    <source>
        <dbReference type="Proteomes" id="UP000011761"/>
    </source>
</evidence>
<name>M2MNB7_BAUPA</name>
<gene>
    <name evidence="2" type="ORF">BAUCODRAFT_125888</name>
</gene>
<feature type="region of interest" description="Disordered" evidence="1">
    <location>
        <begin position="1"/>
        <end position="74"/>
    </location>
</feature>
<dbReference type="KEGG" id="bcom:BAUCODRAFT_125888"/>